<dbReference type="SUPFAM" id="SSF52540">
    <property type="entry name" value="P-loop containing nucleoside triphosphate hydrolases"/>
    <property type="match status" value="1"/>
</dbReference>
<feature type="domain" description="ABC transmembrane type-1" evidence="10">
    <location>
        <begin position="29"/>
        <end position="311"/>
    </location>
</feature>
<feature type="domain" description="ABC transporter" evidence="9">
    <location>
        <begin position="345"/>
        <end position="579"/>
    </location>
</feature>
<dbReference type="FunFam" id="3.40.50.300:FF:000287">
    <property type="entry name" value="Multidrug ABC transporter ATP-binding protein"/>
    <property type="match status" value="1"/>
</dbReference>
<feature type="transmembrane region" description="Helical" evidence="8">
    <location>
        <begin position="285"/>
        <end position="306"/>
    </location>
</feature>
<dbReference type="GO" id="GO:0005886">
    <property type="term" value="C:plasma membrane"/>
    <property type="evidence" value="ECO:0007669"/>
    <property type="project" value="UniProtKB-SubCell"/>
</dbReference>
<dbReference type="PROSITE" id="PS00211">
    <property type="entry name" value="ABC_TRANSPORTER_1"/>
    <property type="match status" value="1"/>
</dbReference>
<keyword evidence="6 8" id="KW-1133">Transmembrane helix</keyword>
<dbReference type="CDD" id="cd07346">
    <property type="entry name" value="ABC_6TM_exporters"/>
    <property type="match status" value="1"/>
</dbReference>
<organism evidence="11 12">
    <name type="scientific">Clostridium oryzae</name>
    <dbReference type="NCBI Taxonomy" id="1450648"/>
    <lineage>
        <taxon>Bacteria</taxon>
        <taxon>Bacillati</taxon>
        <taxon>Bacillota</taxon>
        <taxon>Clostridia</taxon>
        <taxon>Eubacteriales</taxon>
        <taxon>Clostridiaceae</taxon>
        <taxon>Clostridium</taxon>
    </lineage>
</organism>
<dbReference type="RefSeq" id="WP_079425423.1">
    <property type="nucleotide sequence ID" value="NZ_MZGV01000030.1"/>
</dbReference>
<dbReference type="InterPro" id="IPR011527">
    <property type="entry name" value="ABC1_TM_dom"/>
</dbReference>
<evidence type="ECO:0000259" key="9">
    <source>
        <dbReference type="PROSITE" id="PS50893"/>
    </source>
</evidence>
<dbReference type="STRING" id="1450648.CLORY_27570"/>
<evidence type="ECO:0000256" key="5">
    <source>
        <dbReference type="ARBA" id="ARBA00022840"/>
    </source>
</evidence>
<sequence>MKKQLENKRMLKLYFWTVSYFKPFILPTLLYVLCGGGMIWGELMIPRRMGYLIDDVIPLKRMALLVNQVLILCGIVVLILMVKSIFNLLEQIISNKIIKNQQTDLMVKLQKLGFSYYEKVPTGRILALFENAVNETQQTYTFLFPQFIYSLAQFTVPSIILISSEPIFFFAAMVGNIIYVFLNRTANKKIQYYLGIETKAAQVSQQSLYDAIEATTELKAMGSKDWFINRTIEDFNRFRIARMWSIFWRHFRYTTVGLTLTISIVLFYFYGLNLIQNGKLLLGQLVGYSFLMGLVSRGFSVFFYIIPAQYNALNYAKYLYEFLKLKPDVIEDDNSLEVQIDKFDIEFKNVSFSYKDNQPIINNISFTIPAGKKTAIVGGSGSGKSTLLKLIARFYDVTEGEVSVGGYDVRKLKLKNLRENFGYVFQDTYLFNMSIKDNIRFGNPSATDEEIVQAAKLASAHEFIMDTEDGYDTIVGERGVRLSGGQKQRISIARMMLKKPQIILLDEATSALDNVTESAVKKSLEELSAGRTVVTVAHRLSTIMEYDSIIVLDAGKIAEQGTYKELMDKKGLFYRLVMRGVKNDV</sequence>
<keyword evidence="2" id="KW-0813">Transport</keyword>
<dbReference type="InterPro" id="IPR039421">
    <property type="entry name" value="Type_1_exporter"/>
</dbReference>
<evidence type="ECO:0000256" key="1">
    <source>
        <dbReference type="ARBA" id="ARBA00004651"/>
    </source>
</evidence>
<dbReference type="SMART" id="SM00382">
    <property type="entry name" value="AAA"/>
    <property type="match status" value="1"/>
</dbReference>
<evidence type="ECO:0000256" key="4">
    <source>
        <dbReference type="ARBA" id="ARBA00022741"/>
    </source>
</evidence>
<proteinExistence type="predicted"/>
<keyword evidence="5 11" id="KW-0067">ATP-binding</keyword>
<dbReference type="PROSITE" id="PS50929">
    <property type="entry name" value="ABC_TM1F"/>
    <property type="match status" value="1"/>
</dbReference>
<keyword evidence="12" id="KW-1185">Reference proteome</keyword>
<keyword evidence="3 8" id="KW-0812">Transmembrane</keyword>
<keyword evidence="11" id="KW-0378">Hydrolase</keyword>
<dbReference type="Proteomes" id="UP000190080">
    <property type="component" value="Unassembled WGS sequence"/>
</dbReference>
<dbReference type="InterPro" id="IPR003593">
    <property type="entry name" value="AAA+_ATPase"/>
</dbReference>
<name>A0A1V4IKM9_9CLOT</name>
<evidence type="ECO:0000256" key="2">
    <source>
        <dbReference type="ARBA" id="ARBA00022448"/>
    </source>
</evidence>
<gene>
    <name evidence="11" type="ORF">CLORY_27570</name>
</gene>
<keyword evidence="4" id="KW-0547">Nucleotide-binding</keyword>
<dbReference type="InterPro" id="IPR036640">
    <property type="entry name" value="ABC1_TM_sf"/>
</dbReference>
<dbReference type="EMBL" id="MZGV01000030">
    <property type="protein sequence ID" value="OPJ60581.1"/>
    <property type="molecule type" value="Genomic_DNA"/>
</dbReference>
<dbReference type="GO" id="GO:0140359">
    <property type="term" value="F:ABC-type transporter activity"/>
    <property type="evidence" value="ECO:0007669"/>
    <property type="project" value="InterPro"/>
</dbReference>
<evidence type="ECO:0000313" key="12">
    <source>
        <dbReference type="Proteomes" id="UP000190080"/>
    </source>
</evidence>
<accession>A0A1V4IKM9</accession>
<comment type="subcellular location">
    <subcellularLocation>
        <location evidence="1">Cell membrane</location>
        <topology evidence="1">Multi-pass membrane protein</topology>
    </subcellularLocation>
</comment>
<evidence type="ECO:0000259" key="10">
    <source>
        <dbReference type="PROSITE" id="PS50929"/>
    </source>
</evidence>
<feature type="transmembrane region" description="Helical" evidence="8">
    <location>
        <begin position="251"/>
        <end position="270"/>
    </location>
</feature>
<dbReference type="InterPro" id="IPR017871">
    <property type="entry name" value="ABC_transporter-like_CS"/>
</dbReference>
<dbReference type="SUPFAM" id="SSF90123">
    <property type="entry name" value="ABC transporter transmembrane region"/>
    <property type="match status" value="1"/>
</dbReference>
<dbReference type="GO" id="GO:0016887">
    <property type="term" value="F:ATP hydrolysis activity"/>
    <property type="evidence" value="ECO:0007669"/>
    <property type="project" value="InterPro"/>
</dbReference>
<feature type="transmembrane region" description="Helical" evidence="8">
    <location>
        <begin position="20"/>
        <end position="41"/>
    </location>
</feature>
<dbReference type="PROSITE" id="PS50893">
    <property type="entry name" value="ABC_TRANSPORTER_2"/>
    <property type="match status" value="1"/>
</dbReference>
<dbReference type="InterPro" id="IPR003439">
    <property type="entry name" value="ABC_transporter-like_ATP-bd"/>
</dbReference>
<evidence type="ECO:0000256" key="7">
    <source>
        <dbReference type="ARBA" id="ARBA00023136"/>
    </source>
</evidence>
<dbReference type="Gene3D" id="3.40.50.300">
    <property type="entry name" value="P-loop containing nucleotide triphosphate hydrolases"/>
    <property type="match status" value="1"/>
</dbReference>
<evidence type="ECO:0000256" key="6">
    <source>
        <dbReference type="ARBA" id="ARBA00022989"/>
    </source>
</evidence>
<evidence type="ECO:0000256" key="8">
    <source>
        <dbReference type="SAM" id="Phobius"/>
    </source>
</evidence>
<dbReference type="Pfam" id="PF00005">
    <property type="entry name" value="ABC_tran"/>
    <property type="match status" value="1"/>
</dbReference>
<dbReference type="AlphaFoldDB" id="A0A1V4IKM9"/>
<dbReference type="PANTHER" id="PTHR24221:SF654">
    <property type="entry name" value="ATP-BINDING CASSETTE SUB-FAMILY B MEMBER 6"/>
    <property type="match status" value="1"/>
</dbReference>
<dbReference type="EC" id="3.6.3.-" evidence="11"/>
<evidence type="ECO:0000313" key="11">
    <source>
        <dbReference type="EMBL" id="OPJ60581.1"/>
    </source>
</evidence>
<dbReference type="Pfam" id="PF00664">
    <property type="entry name" value="ABC_membrane"/>
    <property type="match status" value="1"/>
</dbReference>
<dbReference type="PANTHER" id="PTHR24221">
    <property type="entry name" value="ATP-BINDING CASSETTE SUB-FAMILY B"/>
    <property type="match status" value="1"/>
</dbReference>
<feature type="transmembrane region" description="Helical" evidence="8">
    <location>
        <begin position="62"/>
        <end position="82"/>
    </location>
</feature>
<dbReference type="OrthoDB" id="9762778at2"/>
<keyword evidence="7 8" id="KW-0472">Membrane</keyword>
<comment type="caution">
    <text evidence="11">The sequence shown here is derived from an EMBL/GenBank/DDBJ whole genome shotgun (WGS) entry which is preliminary data.</text>
</comment>
<reference evidence="11 12" key="1">
    <citation type="submission" date="2017-03" db="EMBL/GenBank/DDBJ databases">
        <title>Genome sequence of Clostridium oryzae DSM 28571.</title>
        <authorList>
            <person name="Poehlein A."/>
            <person name="Daniel R."/>
        </authorList>
    </citation>
    <scope>NUCLEOTIDE SEQUENCE [LARGE SCALE GENOMIC DNA]</scope>
    <source>
        <strain evidence="11 12">DSM 28571</strain>
    </source>
</reference>
<feature type="transmembrane region" description="Helical" evidence="8">
    <location>
        <begin position="159"/>
        <end position="182"/>
    </location>
</feature>
<evidence type="ECO:0000256" key="3">
    <source>
        <dbReference type="ARBA" id="ARBA00022692"/>
    </source>
</evidence>
<dbReference type="GO" id="GO:0005524">
    <property type="term" value="F:ATP binding"/>
    <property type="evidence" value="ECO:0007669"/>
    <property type="project" value="UniProtKB-KW"/>
</dbReference>
<protein>
    <submittedName>
        <fullName evidence="11">Putative multidrug export ATP-binding/permease protein</fullName>
        <ecNumber evidence="11">3.6.3.-</ecNumber>
    </submittedName>
</protein>
<dbReference type="Gene3D" id="1.20.1560.10">
    <property type="entry name" value="ABC transporter type 1, transmembrane domain"/>
    <property type="match status" value="1"/>
</dbReference>
<dbReference type="InterPro" id="IPR027417">
    <property type="entry name" value="P-loop_NTPase"/>
</dbReference>